<feature type="binding site" evidence="8">
    <location>
        <position position="520"/>
    </location>
    <ligand>
        <name>Mn(2+)</name>
        <dbReference type="ChEBI" id="CHEBI:29035"/>
    </ligand>
</feature>
<evidence type="ECO:0000256" key="8">
    <source>
        <dbReference type="PIRSR" id="PIRSR005091-3"/>
    </source>
</evidence>
<evidence type="ECO:0000256" key="7">
    <source>
        <dbReference type="PIRSR" id="PIRSR005091-2"/>
    </source>
</evidence>
<feature type="binding site" evidence="8">
    <location>
        <position position="335"/>
    </location>
    <ligand>
        <name>Mn(2+)</name>
        <dbReference type="ChEBI" id="CHEBI:29035"/>
    </ligand>
</feature>
<dbReference type="Proteomes" id="UP000275027">
    <property type="component" value="Unassembled WGS sequence"/>
</dbReference>
<organism evidence="12 14">
    <name type="scientific">Flavobacterium lindanitolerans</name>
    <dbReference type="NCBI Taxonomy" id="428988"/>
    <lineage>
        <taxon>Bacteria</taxon>
        <taxon>Pseudomonadati</taxon>
        <taxon>Bacteroidota</taxon>
        <taxon>Flavobacteriia</taxon>
        <taxon>Flavobacteriales</taxon>
        <taxon>Flavobacteriaceae</taxon>
        <taxon>Flavobacterium</taxon>
    </lineage>
</organism>
<evidence type="ECO:0000256" key="9">
    <source>
        <dbReference type="SAM" id="Phobius"/>
    </source>
</evidence>
<dbReference type="Proteomes" id="UP000233767">
    <property type="component" value="Unassembled WGS sequence"/>
</dbReference>
<accession>A0A497V385</accession>
<keyword evidence="7" id="KW-0479">Metal-binding</keyword>
<keyword evidence="3 9" id="KW-0812">Transmembrane</keyword>
<dbReference type="SUPFAM" id="SSF53649">
    <property type="entry name" value="Alkaline phosphatase-like"/>
    <property type="match status" value="1"/>
</dbReference>
<dbReference type="InterPro" id="IPR050448">
    <property type="entry name" value="OpgB/LTA_synthase_biosynth"/>
</dbReference>
<feature type="transmembrane region" description="Helical" evidence="9">
    <location>
        <begin position="20"/>
        <end position="41"/>
    </location>
</feature>
<dbReference type="GO" id="GO:0016740">
    <property type="term" value="F:transferase activity"/>
    <property type="evidence" value="ECO:0007669"/>
    <property type="project" value="UniProtKB-KW"/>
</dbReference>
<dbReference type="EMBL" id="PJND01000007">
    <property type="protein sequence ID" value="PKW29504.1"/>
    <property type="molecule type" value="Genomic_DNA"/>
</dbReference>
<feature type="active site" evidence="6">
    <location>
        <position position="335"/>
    </location>
</feature>
<evidence type="ECO:0000256" key="4">
    <source>
        <dbReference type="ARBA" id="ARBA00022989"/>
    </source>
</evidence>
<keyword evidence="4 9" id="KW-1133">Transmembrane helix</keyword>
<comment type="caution">
    <text evidence="12">The sequence shown here is derived from an EMBL/GenBank/DDBJ whole genome shotgun (WGS) entry which is preliminary data.</text>
</comment>
<evidence type="ECO:0000256" key="6">
    <source>
        <dbReference type="PIRSR" id="PIRSR005091-1"/>
    </source>
</evidence>
<dbReference type="AlphaFoldDB" id="A0A497V385"/>
<name>A0A497V385_9FLAO</name>
<dbReference type="EMBL" id="RCCB01000010">
    <property type="protein sequence ID" value="RLJ34995.1"/>
    <property type="molecule type" value="Genomic_DNA"/>
</dbReference>
<evidence type="ECO:0000256" key="1">
    <source>
        <dbReference type="ARBA" id="ARBA00004651"/>
    </source>
</evidence>
<feature type="transmembrane region" description="Helical" evidence="9">
    <location>
        <begin position="187"/>
        <end position="204"/>
    </location>
</feature>
<feature type="binding site" evidence="7">
    <location>
        <position position="467"/>
    </location>
    <ligand>
        <name>substrate</name>
    </ligand>
</feature>
<dbReference type="PANTHER" id="PTHR47371">
    <property type="entry name" value="LIPOTEICHOIC ACID SYNTHASE"/>
    <property type="match status" value="1"/>
</dbReference>
<reference evidence="12 14" key="2">
    <citation type="submission" date="2018-10" db="EMBL/GenBank/DDBJ databases">
        <title>Genomic Encyclopedia of Archaeal and Bacterial Type Strains, Phase II (KMG-II): from individual species to whole genera.</title>
        <authorList>
            <person name="Goeker M."/>
        </authorList>
    </citation>
    <scope>NUCLEOTIDE SEQUENCE [LARGE SCALE GENOMIC DNA]</scope>
    <source>
        <strain evidence="12 14">DSM 21886</strain>
    </source>
</reference>
<evidence type="ECO:0000256" key="5">
    <source>
        <dbReference type="ARBA" id="ARBA00023136"/>
    </source>
</evidence>
<dbReference type="InterPro" id="IPR017850">
    <property type="entry name" value="Alkaline_phosphatase_core_sf"/>
</dbReference>
<gene>
    <name evidence="11" type="ORF">B0G92_1141</name>
    <name evidence="12" type="ORF">CLV50_0363</name>
</gene>
<reference evidence="11 13" key="1">
    <citation type="submission" date="2017-12" db="EMBL/GenBank/DDBJ databases">
        <title>Genomic Encyclopedia of Type Strains, Phase III (KMG-III): the genomes of soil and plant-associated and newly described type strains.</title>
        <authorList>
            <person name="Whitman W."/>
        </authorList>
    </citation>
    <scope>NUCLEOTIDE SEQUENCE [LARGE SCALE GENOMIC DNA]</scope>
    <source>
        <strain evidence="11 13">IP-10</strain>
    </source>
</reference>
<comment type="subcellular location">
    <subcellularLocation>
        <location evidence="1">Cell membrane</location>
        <topology evidence="1">Multi-pass membrane protein</topology>
    </subcellularLocation>
</comment>
<dbReference type="Pfam" id="PF00884">
    <property type="entry name" value="Sulfatase"/>
    <property type="match status" value="1"/>
</dbReference>
<feature type="domain" description="Sulfatase N-terminal" evidence="10">
    <location>
        <begin position="287"/>
        <end position="567"/>
    </location>
</feature>
<dbReference type="Gene3D" id="3.40.720.10">
    <property type="entry name" value="Alkaline Phosphatase, subunit A"/>
    <property type="match status" value="1"/>
</dbReference>
<keyword evidence="7" id="KW-0464">Manganese</keyword>
<evidence type="ECO:0000313" key="12">
    <source>
        <dbReference type="EMBL" id="RLJ34995.1"/>
    </source>
</evidence>
<feature type="binding site" evidence="8">
    <location>
        <position position="519"/>
    </location>
    <ligand>
        <name>Mn(2+)</name>
        <dbReference type="ChEBI" id="CHEBI:29035"/>
    </ligand>
</feature>
<dbReference type="CDD" id="cd16015">
    <property type="entry name" value="LTA_synthase"/>
    <property type="match status" value="1"/>
</dbReference>
<evidence type="ECO:0000313" key="13">
    <source>
        <dbReference type="Proteomes" id="UP000233767"/>
    </source>
</evidence>
<dbReference type="InterPro" id="IPR012160">
    <property type="entry name" value="LtaS-like"/>
</dbReference>
<feature type="binding site" evidence="8">
    <location>
        <position position="295"/>
    </location>
    <ligand>
        <name>Mn(2+)</name>
        <dbReference type="ChEBI" id="CHEBI:29035"/>
    </ligand>
</feature>
<feature type="transmembrane region" description="Helical" evidence="9">
    <location>
        <begin position="94"/>
        <end position="118"/>
    </location>
</feature>
<dbReference type="GO" id="GO:0005886">
    <property type="term" value="C:plasma membrane"/>
    <property type="evidence" value="ECO:0007669"/>
    <property type="project" value="UniProtKB-SubCell"/>
</dbReference>
<evidence type="ECO:0000313" key="11">
    <source>
        <dbReference type="EMBL" id="PKW29504.1"/>
    </source>
</evidence>
<evidence type="ECO:0000313" key="14">
    <source>
        <dbReference type="Proteomes" id="UP000275027"/>
    </source>
</evidence>
<dbReference type="PANTHER" id="PTHR47371:SF3">
    <property type="entry name" value="PHOSPHOGLYCEROL TRANSFERASE I"/>
    <property type="match status" value="1"/>
</dbReference>
<keyword evidence="12" id="KW-0808">Transferase</keyword>
<dbReference type="Gene3D" id="3.30.1120.80">
    <property type="match status" value="1"/>
</dbReference>
<evidence type="ECO:0000256" key="2">
    <source>
        <dbReference type="ARBA" id="ARBA00022475"/>
    </source>
</evidence>
<keyword evidence="2" id="KW-1003">Cell membrane</keyword>
<keyword evidence="13" id="KW-1185">Reference proteome</keyword>
<evidence type="ECO:0000256" key="3">
    <source>
        <dbReference type="ARBA" id="ARBA00022692"/>
    </source>
</evidence>
<evidence type="ECO:0000259" key="10">
    <source>
        <dbReference type="Pfam" id="PF00884"/>
    </source>
</evidence>
<dbReference type="InterPro" id="IPR000917">
    <property type="entry name" value="Sulfatase_N"/>
</dbReference>
<sequence length="659" mass="76295">MEAPKPKFRLAFSSSRFSLLWNFFKGFLLLSLLLRIVFMLWQMNEVSWSPIAVIRTLATGMFFDIGVVGFVALPGILYLLLFPNRYVGSRLDRFLICFFFSLTVLLLVFVFFAEITFWEEFRTRFNFIAVDYLIYTHEVVSNIQESYPLPYLISGVALITFLIVFLFQKKGIFAWTFAAKTTIKEKLSVFAVTAVLLIFYIGFIKNTQAEWSSNRYNNEISKAGIYSFFAEFRNNQMEYTRFYTSIDAKKAFEIAREQVKQSDSRFLKEDTTIRRDITDVQPSGAKPNVVFILMESMSGSFMKEFGNEKGITPYMDKLAQESIFFSNLYATGTRTVRGMEAVTLCIPPTPGQSIVKRPDNQGLYTVSNVFKAKGYQNSFFYGGDGYFDNMNSYFGGNGFTIYDRGRGSVLSDKIKTRRYNIDDNEVTFENAWGICDENIYDKMLKVADEHYATQKPFFNFVMTTSNHRPYTYPVNKIDIPSGTNRDGAVKYADFALGQMLEKAKSKPWFKNTVFVIIADHCASSAGKDEIDVANYHIPAFIYNLPGQTPEKIQQQCSQIDLFPTLFSKLHWNYRSNFFGKNVYDREYTERAYVGTYRKLVYMKKEKAMILSDQKKQAFYDWNKETNELKPIPMDKKFLEETIAGYQAADYLFTNKLLKE</sequence>
<keyword evidence="5 9" id="KW-0472">Membrane</keyword>
<feature type="transmembrane region" description="Helical" evidence="9">
    <location>
        <begin position="61"/>
        <end position="82"/>
    </location>
</feature>
<dbReference type="GO" id="GO:0046872">
    <property type="term" value="F:metal ion binding"/>
    <property type="evidence" value="ECO:0007669"/>
    <property type="project" value="UniProtKB-KW"/>
</dbReference>
<feature type="transmembrane region" description="Helical" evidence="9">
    <location>
        <begin position="149"/>
        <end position="167"/>
    </location>
</feature>
<dbReference type="PIRSF" id="PIRSF005091">
    <property type="entry name" value="Mmb_sulf_HI1246"/>
    <property type="match status" value="1"/>
</dbReference>
<protein>
    <submittedName>
        <fullName evidence="12">Phosphoglycerol transferase MdoB-like AlkP superfamily enzyme</fullName>
    </submittedName>
</protein>
<proteinExistence type="predicted"/>